<dbReference type="Pfam" id="PF12686">
    <property type="entry name" value="DUF3800"/>
    <property type="match status" value="1"/>
</dbReference>
<sequence length="255" mass="28425">MSSILTPERLNDLAASNNAPALEFAYVDETGNTGDVARGGSRTFTLGCHLIPVDDWALRLEALTETRRDIKQVYGVRLRDELKAYYLIRPRGTLKGSGLGDRQLRDIYRRVMKVLALVSTGVFGVVVDKEQPLSADPFTIAWQELIRQLAIRSVNRGHPIMLVHDNGEDHKVRTLYRLARESCATGSDGHVAADLLVEDPVSRRSELSYFIQAADLVAYAAFRRVQPPGKNNATVCDERMWLEVKSGLAAKMCVR</sequence>
<evidence type="ECO:0000313" key="1">
    <source>
        <dbReference type="EMBL" id="NEE01676.1"/>
    </source>
</evidence>
<accession>A0A6L9S8X9</accession>
<dbReference type="AlphaFoldDB" id="A0A6L9S8X9"/>
<organism evidence="1 2">
    <name type="scientific">Phytoactinopolyspora halotolerans</name>
    <dbReference type="NCBI Taxonomy" id="1981512"/>
    <lineage>
        <taxon>Bacteria</taxon>
        <taxon>Bacillati</taxon>
        <taxon>Actinomycetota</taxon>
        <taxon>Actinomycetes</taxon>
        <taxon>Jiangellales</taxon>
        <taxon>Jiangellaceae</taxon>
        <taxon>Phytoactinopolyspora</taxon>
    </lineage>
</organism>
<proteinExistence type="predicted"/>
<protein>
    <submittedName>
        <fullName evidence="1">DUF3800 domain-containing protein</fullName>
    </submittedName>
</protein>
<dbReference type="InterPro" id="IPR024524">
    <property type="entry name" value="DUF3800"/>
</dbReference>
<dbReference type="RefSeq" id="WP_163739515.1">
    <property type="nucleotide sequence ID" value="NZ_JAAGOA010000010.1"/>
</dbReference>
<name>A0A6L9S8X9_9ACTN</name>
<gene>
    <name evidence="1" type="ORF">G1H10_15995</name>
</gene>
<evidence type="ECO:0000313" key="2">
    <source>
        <dbReference type="Proteomes" id="UP000475214"/>
    </source>
</evidence>
<comment type="caution">
    <text evidence="1">The sequence shown here is derived from an EMBL/GenBank/DDBJ whole genome shotgun (WGS) entry which is preliminary data.</text>
</comment>
<dbReference type="EMBL" id="JAAGOA010000010">
    <property type="protein sequence ID" value="NEE01676.1"/>
    <property type="molecule type" value="Genomic_DNA"/>
</dbReference>
<dbReference type="Proteomes" id="UP000475214">
    <property type="component" value="Unassembled WGS sequence"/>
</dbReference>
<reference evidence="1 2" key="1">
    <citation type="submission" date="2020-02" db="EMBL/GenBank/DDBJ databases">
        <authorList>
            <person name="Li X.-J."/>
            <person name="Han X.-M."/>
        </authorList>
    </citation>
    <scope>NUCLEOTIDE SEQUENCE [LARGE SCALE GENOMIC DNA]</scope>
    <source>
        <strain evidence="1 2">CCTCC AB 2017055</strain>
    </source>
</reference>
<keyword evidence="2" id="KW-1185">Reference proteome</keyword>